<dbReference type="PANTHER" id="PTHR22953">
    <property type="entry name" value="ACID PHOSPHATASE RELATED"/>
    <property type="match status" value="1"/>
</dbReference>
<proteinExistence type="predicted"/>
<dbReference type="InterPro" id="IPR039331">
    <property type="entry name" value="PAPs-like"/>
</dbReference>
<dbReference type="EMBL" id="LBTH01000028">
    <property type="protein sequence ID" value="KKQ35328.1"/>
    <property type="molecule type" value="Genomic_DNA"/>
</dbReference>
<accession>A0A0G0GWF6</accession>
<evidence type="ECO:0000256" key="2">
    <source>
        <dbReference type="SAM" id="Phobius"/>
    </source>
</evidence>
<evidence type="ECO:0000259" key="3">
    <source>
        <dbReference type="Pfam" id="PF00149"/>
    </source>
</evidence>
<dbReference type="InterPro" id="IPR004843">
    <property type="entry name" value="Calcineurin-like_PHP"/>
</dbReference>
<protein>
    <recommendedName>
        <fullName evidence="3">Calcineurin-like phosphoesterase domain-containing protein</fullName>
    </recommendedName>
</protein>
<evidence type="ECO:0000313" key="5">
    <source>
        <dbReference type="Proteomes" id="UP000034852"/>
    </source>
</evidence>
<keyword evidence="1" id="KW-0732">Signal</keyword>
<evidence type="ECO:0000256" key="1">
    <source>
        <dbReference type="ARBA" id="ARBA00022729"/>
    </source>
</evidence>
<keyword evidence="2" id="KW-0812">Transmembrane</keyword>
<dbReference type="Gene3D" id="3.60.21.10">
    <property type="match status" value="1"/>
</dbReference>
<sequence length="332" mass="37133">MLVMKSIPRSKKLGPYICLIIISFVVFNVYSLQNRIEFFGTNLPIIEQEGIQEENTDTFADTFINESYETAILPDSEAEGSTSTKPADSPEDIELMPSIINSSIFPNAIVAFYSDNQSDTDAEDLAHQNVVDNVMNSGSNPIFHAGDLMEDGTQNSLDRFNTVTSDMRANRDFYAALGNNDRVFGDPSTPSQLFLDNFEFPGNERWYSVNYGNLHVVVLDSAFAWDNQEQLNWLINDLQSDASQDRITCVIFHHPTFTSVVSTYLINYGVDFVVSGHLHSYSHSVSNGINYFVLSGQPNIGYMRALVFSNKVTVVVSDNTNTVVDTVTFNER</sequence>
<name>A0A0G0GWF6_9BACT</name>
<dbReference type="PANTHER" id="PTHR22953:SF153">
    <property type="entry name" value="PURPLE ACID PHOSPHATASE"/>
    <property type="match status" value="1"/>
</dbReference>
<dbReference type="GO" id="GO:0003993">
    <property type="term" value="F:acid phosphatase activity"/>
    <property type="evidence" value="ECO:0007669"/>
    <property type="project" value="InterPro"/>
</dbReference>
<dbReference type="SUPFAM" id="SSF56300">
    <property type="entry name" value="Metallo-dependent phosphatases"/>
    <property type="match status" value="1"/>
</dbReference>
<evidence type="ECO:0000313" key="4">
    <source>
        <dbReference type="EMBL" id="KKQ35328.1"/>
    </source>
</evidence>
<organism evidence="4 5">
    <name type="scientific">candidate division WS6 bacterium GW2011_GWA2_37_6</name>
    <dbReference type="NCBI Taxonomy" id="1619087"/>
    <lineage>
        <taxon>Bacteria</taxon>
        <taxon>Candidatus Dojkabacteria</taxon>
    </lineage>
</organism>
<dbReference type="Pfam" id="PF00149">
    <property type="entry name" value="Metallophos"/>
    <property type="match status" value="1"/>
</dbReference>
<feature type="domain" description="Calcineurin-like phosphoesterase" evidence="3">
    <location>
        <begin position="138"/>
        <end position="281"/>
    </location>
</feature>
<dbReference type="Proteomes" id="UP000034852">
    <property type="component" value="Unassembled WGS sequence"/>
</dbReference>
<dbReference type="AlphaFoldDB" id="A0A0G0GWF6"/>
<dbReference type="InterPro" id="IPR029052">
    <property type="entry name" value="Metallo-depent_PP-like"/>
</dbReference>
<feature type="transmembrane region" description="Helical" evidence="2">
    <location>
        <begin position="12"/>
        <end position="32"/>
    </location>
</feature>
<comment type="caution">
    <text evidence="4">The sequence shown here is derived from an EMBL/GenBank/DDBJ whole genome shotgun (WGS) entry which is preliminary data.</text>
</comment>
<keyword evidence="2" id="KW-1133">Transmembrane helix</keyword>
<reference evidence="4 5" key="1">
    <citation type="journal article" date="2015" name="Nature">
        <title>rRNA introns, odd ribosomes, and small enigmatic genomes across a large radiation of phyla.</title>
        <authorList>
            <person name="Brown C.T."/>
            <person name="Hug L.A."/>
            <person name="Thomas B.C."/>
            <person name="Sharon I."/>
            <person name="Castelle C.J."/>
            <person name="Singh A."/>
            <person name="Wilkins M.J."/>
            <person name="Williams K.H."/>
            <person name="Banfield J.F."/>
        </authorList>
    </citation>
    <scope>NUCLEOTIDE SEQUENCE [LARGE SCALE GENOMIC DNA]</scope>
</reference>
<keyword evidence="2" id="KW-0472">Membrane</keyword>
<gene>
    <name evidence="4" type="ORF">US52_C0028G0006</name>
</gene>